<dbReference type="CDD" id="cd11524">
    <property type="entry name" value="SYLF"/>
    <property type="match status" value="1"/>
</dbReference>
<organism evidence="3">
    <name type="scientific">uncultured Acetobacteraceae bacterium</name>
    <dbReference type="NCBI Taxonomy" id="169975"/>
    <lineage>
        <taxon>Bacteria</taxon>
        <taxon>Pseudomonadati</taxon>
        <taxon>Pseudomonadota</taxon>
        <taxon>Alphaproteobacteria</taxon>
        <taxon>Acetobacterales</taxon>
        <taxon>Acetobacteraceae</taxon>
        <taxon>environmental samples</taxon>
    </lineage>
</organism>
<dbReference type="InterPro" id="IPR007461">
    <property type="entry name" value="Ysc84_actin-binding"/>
</dbReference>
<dbReference type="EMBL" id="CADCTL010000166">
    <property type="protein sequence ID" value="CAA9256233.1"/>
    <property type="molecule type" value="Genomic_DNA"/>
</dbReference>
<reference evidence="3" key="1">
    <citation type="submission" date="2020-02" db="EMBL/GenBank/DDBJ databases">
        <authorList>
            <person name="Meier V. D."/>
        </authorList>
    </citation>
    <scope>NUCLEOTIDE SEQUENCE</scope>
    <source>
        <strain evidence="3">AVDCRST_MAG04</strain>
    </source>
</reference>
<protein>
    <submittedName>
        <fullName evidence="3">Uncharacterized lipoprotein Bmul_4930</fullName>
    </submittedName>
</protein>
<dbReference type="PROSITE" id="PS51257">
    <property type="entry name" value="PROKAR_LIPOPROTEIN"/>
    <property type="match status" value="1"/>
</dbReference>
<accession>A0A6J4IP94</accession>
<dbReference type="GO" id="GO:0035091">
    <property type="term" value="F:phosphatidylinositol binding"/>
    <property type="evidence" value="ECO:0007669"/>
    <property type="project" value="TreeGrafter"/>
</dbReference>
<dbReference type="PANTHER" id="PTHR15629">
    <property type="entry name" value="SH3YL1 PROTEIN"/>
    <property type="match status" value="1"/>
</dbReference>
<dbReference type="Pfam" id="PF04366">
    <property type="entry name" value="Ysc84"/>
    <property type="match status" value="1"/>
</dbReference>
<evidence type="ECO:0000259" key="2">
    <source>
        <dbReference type="Pfam" id="PF04366"/>
    </source>
</evidence>
<feature type="domain" description="Ysc84 actin-binding" evidence="2">
    <location>
        <begin position="103"/>
        <end position="223"/>
    </location>
</feature>
<dbReference type="PANTHER" id="PTHR15629:SF2">
    <property type="entry name" value="SH3 DOMAIN-CONTAINING YSC84-LIKE PROTEIN 1"/>
    <property type="match status" value="1"/>
</dbReference>
<gene>
    <name evidence="3" type="ORF">AVDCRST_MAG04-2447</name>
</gene>
<sequence>MRRRLIGLGLALAALAGCSGGVPRAGEEQALVDRATLAVNDVFGNGNDRLNAARLLRRARAVVVCPRIFKAGFIVGGEGGGCVLVGRDAAGSWSSPAFYSIGSGSFGFQAGIQDLQIVMLVMNDRALTAVLDNQLKFGADASLAVATLGGSVEASTTAAVGADILAFARARGLYAGLTLEGSLLAARSEWNRSYYRQDVSPRQIAVGMQAHNPGADPLRAALLRYGSGGGAAAAVAPPPPAYSGPTGGGADGLPPVAGNTLGSGPMRGGAVERTPLPPMR</sequence>
<evidence type="ECO:0000313" key="3">
    <source>
        <dbReference type="EMBL" id="CAA9256233.1"/>
    </source>
</evidence>
<feature type="region of interest" description="Disordered" evidence="1">
    <location>
        <begin position="236"/>
        <end position="280"/>
    </location>
</feature>
<dbReference type="InterPro" id="IPR051702">
    <property type="entry name" value="SH3_domain_YSC84-like"/>
</dbReference>
<dbReference type="AlphaFoldDB" id="A0A6J4IP94"/>
<evidence type="ECO:0000256" key="1">
    <source>
        <dbReference type="SAM" id="MobiDB-lite"/>
    </source>
</evidence>
<proteinExistence type="predicted"/>
<keyword evidence="3" id="KW-0449">Lipoprotein</keyword>
<name>A0A6J4IP94_9PROT</name>